<proteinExistence type="predicted"/>
<sequence>MRHPLRKIQMDRWGLPSGDEAFRRPFPAGRDNGLHEAGAGLPTGLPRMSHVQSSTTLPERPESIASNPR</sequence>
<comment type="caution">
    <text evidence="2">The sequence shown here is derived from an EMBL/GenBank/DDBJ whole genome shotgun (WGS) entry which is preliminary data.</text>
</comment>
<protein>
    <submittedName>
        <fullName evidence="2">Uncharacterized protein</fullName>
    </submittedName>
</protein>
<gene>
    <name evidence="2" type="ORF">ruthe_01558</name>
</gene>
<evidence type="ECO:0000313" key="3">
    <source>
        <dbReference type="Proteomes" id="UP000015346"/>
    </source>
</evidence>
<dbReference type="Proteomes" id="UP000015346">
    <property type="component" value="Unassembled WGS sequence"/>
</dbReference>
<reference evidence="2 3" key="1">
    <citation type="journal article" date="2013" name="Stand. Genomic Sci.">
        <title>Genome sequence of the reddish-pigmented Rubellimicrobium thermophilum type strain (DSM 16684(T)), a member of the Roseobacter clade.</title>
        <authorList>
            <person name="Fiebig A."/>
            <person name="Riedel T."/>
            <person name="Gronow S."/>
            <person name="Petersen J."/>
            <person name="Klenk H.P."/>
            <person name="Goker M."/>
        </authorList>
    </citation>
    <scope>NUCLEOTIDE SEQUENCE [LARGE SCALE GENOMIC DNA]</scope>
    <source>
        <strain evidence="2 3">DSM 16684</strain>
    </source>
</reference>
<accession>S9R1R4</accession>
<name>S9R1R4_9RHOB</name>
<keyword evidence="3" id="KW-1185">Reference proteome</keyword>
<feature type="region of interest" description="Disordered" evidence="1">
    <location>
        <begin position="1"/>
        <end position="69"/>
    </location>
</feature>
<evidence type="ECO:0000256" key="1">
    <source>
        <dbReference type="SAM" id="MobiDB-lite"/>
    </source>
</evidence>
<dbReference type="HOGENOM" id="CLU_2773374_0_0_5"/>
<dbReference type="EMBL" id="AOLV01000012">
    <property type="protein sequence ID" value="EPX85837.1"/>
    <property type="molecule type" value="Genomic_DNA"/>
</dbReference>
<dbReference type="AlphaFoldDB" id="S9R1R4"/>
<organism evidence="2 3">
    <name type="scientific">Rubellimicrobium thermophilum DSM 16684</name>
    <dbReference type="NCBI Taxonomy" id="1123069"/>
    <lineage>
        <taxon>Bacteria</taxon>
        <taxon>Pseudomonadati</taxon>
        <taxon>Pseudomonadota</taxon>
        <taxon>Alphaproteobacteria</taxon>
        <taxon>Rhodobacterales</taxon>
        <taxon>Roseobacteraceae</taxon>
        <taxon>Rubellimicrobium</taxon>
    </lineage>
</organism>
<dbReference type="STRING" id="1123069.ruthe_01558"/>
<evidence type="ECO:0000313" key="2">
    <source>
        <dbReference type="EMBL" id="EPX85837.1"/>
    </source>
</evidence>